<dbReference type="AlphaFoldDB" id="A0A7D5GVB7"/>
<dbReference type="InterPro" id="IPR054258">
    <property type="entry name" value="DUF6989"/>
</dbReference>
<reference evidence="3 4" key="1">
    <citation type="submission" date="2020-07" db="EMBL/GenBank/DDBJ databases">
        <authorList>
            <person name="Cui H."/>
        </authorList>
    </citation>
    <scope>NUCLEOTIDE SEQUENCE [LARGE SCALE GENOMIC DNA]</scope>
    <source>
        <strain evidence="3 4">YPL8</strain>
    </source>
</reference>
<feature type="transmembrane region" description="Helical" evidence="1">
    <location>
        <begin position="138"/>
        <end position="155"/>
    </location>
</feature>
<dbReference type="Pfam" id="PF22497">
    <property type="entry name" value="DUF6989"/>
    <property type="match status" value="1"/>
</dbReference>
<keyword evidence="1" id="KW-0812">Transmembrane</keyword>
<dbReference type="KEGG" id="haly:HYG82_18515"/>
<evidence type="ECO:0000259" key="2">
    <source>
        <dbReference type="Pfam" id="PF22497"/>
    </source>
</evidence>
<dbReference type="RefSeq" id="WP_179263425.1">
    <property type="nucleotide sequence ID" value="NZ_CP058601.1"/>
</dbReference>
<accession>A0A7D5GVB7</accession>
<sequence length="230" mass="25455">MIDRTLGREAGMRGSGVTRRDLLVGGWMTLTVLAFYHNFLFVHSTGLSYLYAFGAYGFGTVYARYDAVIRRLLVIGTIGGFIELLGDYFLVRIAETLVYPTGYPFLLRSPAYMPFAWAILIAFMGYVALRFADRWGSLAAYIGPSAFAFVSESGYESFASNGGGWVYTTAPLGWIGHAPLFIVIAEALMFATSYYWVRREWLTAGVGIGLTITVSYIVVYYLFALVGSLV</sequence>
<gene>
    <name evidence="3" type="ORF">HYG82_18515</name>
</gene>
<feature type="transmembrane region" description="Helical" evidence="1">
    <location>
        <begin position="21"/>
        <end position="41"/>
    </location>
</feature>
<evidence type="ECO:0000313" key="3">
    <source>
        <dbReference type="EMBL" id="QLG50686.1"/>
    </source>
</evidence>
<feature type="domain" description="DUF6989" evidence="2">
    <location>
        <begin position="84"/>
        <end position="223"/>
    </location>
</feature>
<dbReference type="GeneID" id="56035328"/>
<dbReference type="OrthoDB" id="275396at2157"/>
<feature type="transmembrane region" description="Helical" evidence="1">
    <location>
        <begin position="72"/>
        <end position="91"/>
    </location>
</feature>
<feature type="transmembrane region" description="Helical" evidence="1">
    <location>
        <begin position="111"/>
        <end position="131"/>
    </location>
</feature>
<protein>
    <recommendedName>
        <fullName evidence="2">DUF6989 domain-containing protein</fullName>
    </recommendedName>
</protein>
<feature type="transmembrane region" description="Helical" evidence="1">
    <location>
        <begin position="204"/>
        <end position="223"/>
    </location>
</feature>
<proteinExistence type="predicted"/>
<organism evidence="3 4">
    <name type="scientific">Natrinema halophilum</name>
    <dbReference type="NCBI Taxonomy" id="1699371"/>
    <lineage>
        <taxon>Archaea</taxon>
        <taxon>Methanobacteriati</taxon>
        <taxon>Methanobacteriota</taxon>
        <taxon>Stenosarchaea group</taxon>
        <taxon>Halobacteria</taxon>
        <taxon>Halobacteriales</taxon>
        <taxon>Natrialbaceae</taxon>
        <taxon>Natrinema</taxon>
    </lineage>
</organism>
<evidence type="ECO:0000256" key="1">
    <source>
        <dbReference type="SAM" id="Phobius"/>
    </source>
</evidence>
<dbReference type="EMBL" id="CP058601">
    <property type="protein sequence ID" value="QLG50686.1"/>
    <property type="molecule type" value="Genomic_DNA"/>
</dbReference>
<keyword evidence="1" id="KW-0472">Membrane</keyword>
<keyword evidence="4" id="KW-1185">Reference proteome</keyword>
<feature type="transmembrane region" description="Helical" evidence="1">
    <location>
        <begin position="47"/>
        <end position="65"/>
    </location>
</feature>
<name>A0A7D5GVB7_9EURY</name>
<dbReference type="Proteomes" id="UP000509241">
    <property type="component" value="Chromosome"/>
</dbReference>
<feature type="transmembrane region" description="Helical" evidence="1">
    <location>
        <begin position="175"/>
        <end position="197"/>
    </location>
</feature>
<evidence type="ECO:0000313" key="4">
    <source>
        <dbReference type="Proteomes" id="UP000509241"/>
    </source>
</evidence>
<keyword evidence="1" id="KW-1133">Transmembrane helix</keyword>